<organism evidence="6">
    <name type="scientific">uncultured Arthrobacter sp</name>
    <dbReference type="NCBI Taxonomy" id="114050"/>
    <lineage>
        <taxon>Bacteria</taxon>
        <taxon>Bacillati</taxon>
        <taxon>Actinomycetota</taxon>
        <taxon>Actinomycetes</taxon>
        <taxon>Micrococcales</taxon>
        <taxon>Micrococcaceae</taxon>
        <taxon>Arthrobacter</taxon>
        <taxon>environmental samples</taxon>
    </lineage>
</organism>
<evidence type="ECO:0000256" key="3">
    <source>
        <dbReference type="ARBA" id="ARBA00022801"/>
    </source>
</evidence>
<feature type="compositionally biased region" description="Basic and acidic residues" evidence="4">
    <location>
        <begin position="226"/>
        <end position="237"/>
    </location>
</feature>
<evidence type="ECO:0000256" key="4">
    <source>
        <dbReference type="SAM" id="MobiDB-lite"/>
    </source>
</evidence>
<dbReference type="NCBIfam" id="TIGR01543">
    <property type="entry name" value="proheadase_HK97"/>
    <property type="match status" value="1"/>
</dbReference>
<keyword evidence="2" id="KW-0645">Protease</keyword>
<dbReference type="InterPro" id="IPR006433">
    <property type="entry name" value="Prohead_protease"/>
</dbReference>
<feature type="domain" description="Prohead serine protease" evidence="5">
    <location>
        <begin position="26"/>
        <end position="169"/>
    </location>
</feature>
<dbReference type="Pfam" id="PF04586">
    <property type="entry name" value="Peptidase_S78"/>
    <property type="match status" value="1"/>
</dbReference>
<protein>
    <recommendedName>
        <fullName evidence="5">Prohead serine protease domain-containing protein</fullName>
    </recommendedName>
</protein>
<keyword evidence="3" id="KW-0378">Hydrolase</keyword>
<dbReference type="EMBL" id="CADCTE010000138">
    <property type="protein sequence ID" value="CAA9256415.1"/>
    <property type="molecule type" value="Genomic_DNA"/>
</dbReference>
<evidence type="ECO:0000256" key="1">
    <source>
        <dbReference type="ARBA" id="ARBA00022612"/>
    </source>
</evidence>
<gene>
    <name evidence="6" type="ORF">AVDCRST_MAG83-2432</name>
</gene>
<dbReference type="GO" id="GO:0006508">
    <property type="term" value="P:proteolysis"/>
    <property type="evidence" value="ECO:0007669"/>
    <property type="project" value="UniProtKB-KW"/>
</dbReference>
<dbReference type="AlphaFoldDB" id="A0A6J4IPQ7"/>
<name>A0A6J4IPQ7_9MICC</name>
<sequence length="307" mass="33958">MAPLMEYKSFSKVDLNFEVKVDLKSGQWQGYAAVFGNRDSGGDIIMPGAFTKTLAERGPEGTGKIKCLWEHYEPFGRLVSAKEDDFGLFIVGQATMDAPENKGRLAFMADGVVDEMSIGYSVPAGKATYEDDDDFMFGTRVIHEIKLYECSPVLFAMNELAAITGVAKSQELGMLLKSFGREPLLRQAKSLEGVDMKVVEEAIEALTAAHVELYGDDETKKLYARMQRKEAAERETTEQPPDPPDDKPEETPPETPAEPAEGEGAGEEDNRELDPEEKQYLQSIIDGVGVGNYLLTKEVDRLKEGRK</sequence>
<feature type="region of interest" description="Disordered" evidence="4">
    <location>
        <begin position="226"/>
        <end position="280"/>
    </location>
</feature>
<keyword evidence="1" id="KW-1188">Viral release from host cell</keyword>
<evidence type="ECO:0000259" key="5">
    <source>
        <dbReference type="Pfam" id="PF04586"/>
    </source>
</evidence>
<dbReference type="InterPro" id="IPR054613">
    <property type="entry name" value="Peptidase_S78_dom"/>
</dbReference>
<accession>A0A6J4IPQ7</accession>
<evidence type="ECO:0000256" key="2">
    <source>
        <dbReference type="ARBA" id="ARBA00022670"/>
    </source>
</evidence>
<dbReference type="GO" id="GO:0008233">
    <property type="term" value="F:peptidase activity"/>
    <property type="evidence" value="ECO:0007669"/>
    <property type="project" value="UniProtKB-KW"/>
</dbReference>
<reference evidence="6" key="1">
    <citation type="submission" date="2020-02" db="EMBL/GenBank/DDBJ databases">
        <authorList>
            <person name="Meier V. D."/>
        </authorList>
    </citation>
    <scope>NUCLEOTIDE SEQUENCE</scope>
    <source>
        <strain evidence="6">AVDCRST_MAG83</strain>
    </source>
</reference>
<proteinExistence type="predicted"/>
<evidence type="ECO:0000313" key="6">
    <source>
        <dbReference type="EMBL" id="CAA9256415.1"/>
    </source>
</evidence>
<feature type="compositionally biased region" description="Acidic residues" evidence="4">
    <location>
        <begin position="260"/>
        <end position="271"/>
    </location>
</feature>